<dbReference type="PANTHER" id="PTHR42872">
    <property type="entry name" value="PROTEIN-GLUTAMATE METHYLESTERASE/PROTEIN-GLUTAMINE GLUTAMINASE"/>
    <property type="match status" value="1"/>
</dbReference>
<dbReference type="EMBL" id="AP021906">
    <property type="protein sequence ID" value="BBP89387.1"/>
    <property type="molecule type" value="Genomic_DNA"/>
</dbReference>
<dbReference type="GO" id="GO:0006935">
    <property type="term" value="P:chemotaxis"/>
    <property type="evidence" value="ECO:0007669"/>
    <property type="project" value="InterPro"/>
</dbReference>
<sequence>MTKGGSLVIRLSPEDTESRHKPSVNYLFESISSIKGYEKIAVIMTGMGSDGTEGEKKKMVASGHTKVIAEKEESCVVFGMPKSVIKAGLAHEKQGMWMTSHMQLLAP</sequence>
<dbReference type="Proteomes" id="UP000464658">
    <property type="component" value="Chromosome"/>
</dbReference>
<dbReference type="GO" id="GO:0005737">
    <property type="term" value="C:cytoplasm"/>
    <property type="evidence" value="ECO:0007669"/>
    <property type="project" value="InterPro"/>
</dbReference>
<comment type="catalytic activity">
    <reaction evidence="3">
        <text>[protein]-L-glutamate 5-O-methyl ester + H2O = L-glutamyl-[protein] + methanol + H(+)</text>
        <dbReference type="Rhea" id="RHEA:23236"/>
        <dbReference type="Rhea" id="RHEA-COMP:10208"/>
        <dbReference type="Rhea" id="RHEA-COMP:10311"/>
        <dbReference type="ChEBI" id="CHEBI:15377"/>
        <dbReference type="ChEBI" id="CHEBI:15378"/>
        <dbReference type="ChEBI" id="CHEBI:17790"/>
        <dbReference type="ChEBI" id="CHEBI:29973"/>
        <dbReference type="ChEBI" id="CHEBI:82795"/>
        <dbReference type="EC" id="3.1.1.61"/>
    </reaction>
</comment>
<name>A0A5S9M7B4_BACIA</name>
<dbReference type="InterPro" id="IPR035909">
    <property type="entry name" value="CheB_C"/>
</dbReference>
<dbReference type="EC" id="3.1.1.61" evidence="2"/>
<dbReference type="SUPFAM" id="SSF52738">
    <property type="entry name" value="Methylesterase CheB, C-terminal domain"/>
    <property type="match status" value="1"/>
</dbReference>
<dbReference type="PROSITE" id="PS50122">
    <property type="entry name" value="CHEB"/>
    <property type="match status" value="1"/>
</dbReference>
<protein>
    <recommendedName>
        <fullName evidence="2">protein-glutamate methylesterase</fullName>
        <ecNumber evidence="2">3.1.1.61</ecNumber>
    </recommendedName>
</protein>
<reference evidence="6 7" key="1">
    <citation type="submission" date="2019-12" db="EMBL/GenBank/DDBJ databases">
        <title>Full genome sequence of a Bacillus safensis strain isolated from commercially available natto in Indonesia.</title>
        <authorList>
            <person name="Yoshida M."/>
            <person name="Uomi M."/>
            <person name="Waturangi D."/>
            <person name="Ekaputri J.J."/>
            <person name="Setiamarga D.H.E."/>
        </authorList>
    </citation>
    <scope>NUCLEOTIDE SEQUENCE [LARGE SCALE GENOMIC DNA]</scope>
    <source>
        <strain evidence="6 7">IDN1</strain>
    </source>
</reference>
<organism evidence="6 7">
    <name type="scientific">Bacillus safensis</name>
    <dbReference type="NCBI Taxonomy" id="561879"/>
    <lineage>
        <taxon>Bacteria</taxon>
        <taxon>Bacillati</taxon>
        <taxon>Bacillota</taxon>
        <taxon>Bacilli</taxon>
        <taxon>Bacillales</taxon>
        <taxon>Bacillaceae</taxon>
        <taxon>Bacillus</taxon>
    </lineage>
</organism>
<feature type="domain" description="CheB-type methylesterase" evidence="5">
    <location>
        <begin position="1"/>
        <end position="92"/>
    </location>
</feature>
<dbReference type="GO" id="GO:0000156">
    <property type="term" value="F:phosphorelay response regulator activity"/>
    <property type="evidence" value="ECO:0007669"/>
    <property type="project" value="InterPro"/>
</dbReference>
<evidence type="ECO:0000256" key="1">
    <source>
        <dbReference type="ARBA" id="ARBA00022801"/>
    </source>
</evidence>
<evidence type="ECO:0000259" key="5">
    <source>
        <dbReference type="PROSITE" id="PS50122"/>
    </source>
</evidence>
<evidence type="ECO:0000256" key="4">
    <source>
        <dbReference type="PROSITE-ProRule" id="PRU00050"/>
    </source>
</evidence>
<gene>
    <name evidence="6" type="ORF">BsIDN1_30050</name>
</gene>
<dbReference type="GO" id="GO:0008984">
    <property type="term" value="F:protein-glutamate methylesterase activity"/>
    <property type="evidence" value="ECO:0007669"/>
    <property type="project" value="UniProtKB-EC"/>
</dbReference>
<dbReference type="Pfam" id="PF01339">
    <property type="entry name" value="CheB_methylest"/>
    <property type="match status" value="1"/>
</dbReference>
<evidence type="ECO:0000256" key="2">
    <source>
        <dbReference type="ARBA" id="ARBA00039140"/>
    </source>
</evidence>
<evidence type="ECO:0000256" key="3">
    <source>
        <dbReference type="ARBA" id="ARBA00048267"/>
    </source>
</evidence>
<dbReference type="InterPro" id="IPR000673">
    <property type="entry name" value="Sig_transdc_resp-reg_Me-estase"/>
</dbReference>
<proteinExistence type="predicted"/>
<evidence type="ECO:0000313" key="6">
    <source>
        <dbReference type="EMBL" id="BBP89387.1"/>
    </source>
</evidence>
<accession>A0A5S9M7B4</accession>
<evidence type="ECO:0000313" key="7">
    <source>
        <dbReference type="Proteomes" id="UP000464658"/>
    </source>
</evidence>
<dbReference type="AlphaFoldDB" id="A0A5S9M7B4"/>
<dbReference type="PANTHER" id="PTHR42872:SF3">
    <property type="entry name" value="PROTEIN-GLUTAMATE METHYLESTERASE_PROTEIN-GLUTAMINE GLUTAMINASE 1"/>
    <property type="match status" value="1"/>
</dbReference>
<keyword evidence="1" id="KW-0378">Hydrolase</keyword>
<dbReference type="Gene3D" id="3.40.50.180">
    <property type="entry name" value="Methylesterase CheB, C-terminal domain"/>
    <property type="match status" value="1"/>
</dbReference>
<comment type="caution">
    <text evidence="4">Lacks conserved residue(s) required for the propagation of feature annotation.</text>
</comment>